<dbReference type="AlphaFoldDB" id="A9KPJ3"/>
<dbReference type="KEGG" id="cpy:Cphy_2909"/>
<dbReference type="SUPFAM" id="SSF52540">
    <property type="entry name" value="P-loop containing nucleoside triphosphate hydrolases"/>
    <property type="match status" value="1"/>
</dbReference>
<proteinExistence type="predicted"/>
<dbReference type="EMBL" id="CP000885">
    <property type="protein sequence ID" value="ABX43267.1"/>
    <property type="molecule type" value="Genomic_DNA"/>
</dbReference>
<dbReference type="Proteomes" id="UP000000370">
    <property type="component" value="Chromosome"/>
</dbReference>
<keyword evidence="2" id="KW-1185">Reference proteome</keyword>
<protein>
    <submittedName>
        <fullName evidence="1">Uncharacterized protein</fullName>
    </submittedName>
</protein>
<organism evidence="1 2">
    <name type="scientific">Lachnoclostridium phytofermentans (strain ATCC 700394 / DSM 18823 / ISDg)</name>
    <name type="common">Clostridium phytofermentans</name>
    <dbReference type="NCBI Taxonomy" id="357809"/>
    <lineage>
        <taxon>Bacteria</taxon>
        <taxon>Bacillati</taxon>
        <taxon>Bacillota</taxon>
        <taxon>Clostridia</taxon>
        <taxon>Lachnospirales</taxon>
        <taxon>Lachnospiraceae</taxon>
    </lineage>
</organism>
<accession>A9KPJ3</accession>
<dbReference type="HOGENOM" id="CLU_423188_0_0_9"/>
<evidence type="ECO:0000313" key="1">
    <source>
        <dbReference type="EMBL" id="ABX43267.1"/>
    </source>
</evidence>
<gene>
    <name evidence="1" type="ordered locus">Cphy_2909</name>
</gene>
<evidence type="ECO:0000313" key="2">
    <source>
        <dbReference type="Proteomes" id="UP000000370"/>
    </source>
</evidence>
<dbReference type="InterPro" id="IPR027417">
    <property type="entry name" value="P-loop_NTPase"/>
</dbReference>
<name>A9KPJ3_LACP7</name>
<sequence>MIRMNPKQFRELGTMYQKIGLTQMIKDSKIMVIQVDKEYAIQKISGGIIIGGLSMSKYSREKVIQRIKSSVYSNANQLNMEQCYHVCANKQVFDELLKKECQIIFGRRGTGKTTTLKAFTHYVNQVRKAEHPEDSCWYVRLDECIPNSIEILSGALEDNIAYCVQNMLLEFTTFLMNEFTQKEKTLRPKPKKFGQVEDDILKLAQLIEEGKKKIKLLTGSESSQHTNVKENEFNLSADTSELLQTNNFLSKLLSMRFSFGKKAGREIRTTKDKQYVYRIDINEIRRSIEKIIKTMGYRTLYICIDEFTQIDRDTSTTIQPKVAQVLKQLFFSSSIIVVKIASVWSEYRMQTRQEYGFREGIELSQDIFKHNSINFDSMFDYNNEKAHQFFKDAMLNYFLFEMKHEEFIQLPNGLIVSPRIVMTEEERNGLSNYLVELLFSKDSFKHLICGSQGIPRVFGILLVACFDKLKEVRKEKVTVEIVFDCIMDNYFDEVRQSIPDSSEIFTGMEAHIGKTKNRFFLLSIIDYNTAAFYFDRLVAVNALYEYTSKVIPRELRNTYKLYCVHYGNYLDSFKRGMSKLNNDTMVGQGYLFPKFPDDMITSPQKYVFMLPEKLLEEAIFSICKKEIRKESIRNYSDVKTEDIKTPE</sequence>
<reference evidence="2" key="1">
    <citation type="submission" date="2007-11" db="EMBL/GenBank/DDBJ databases">
        <title>Complete genome sequence of Clostridium phytofermentans ISDg.</title>
        <authorList>
            <person name="Leschine S.B."/>
            <person name="Warnick T.A."/>
            <person name="Blanchard J.L."/>
            <person name="Schnell D.J."/>
            <person name="Petit E.L."/>
            <person name="LaTouf W.G."/>
            <person name="Copeland A."/>
            <person name="Lucas S."/>
            <person name="Lapidus A."/>
            <person name="Barry K."/>
            <person name="Glavina del Rio T."/>
            <person name="Dalin E."/>
            <person name="Tice H."/>
            <person name="Pitluck S."/>
            <person name="Kiss H."/>
            <person name="Brettin T."/>
            <person name="Bruce D."/>
            <person name="Detter J.C."/>
            <person name="Han C."/>
            <person name="Kuske C."/>
            <person name="Schmutz J."/>
            <person name="Larimer F."/>
            <person name="Land M."/>
            <person name="Hauser L."/>
            <person name="Kyrpides N."/>
            <person name="Kim E.A."/>
            <person name="Richardson P."/>
        </authorList>
    </citation>
    <scope>NUCLEOTIDE SEQUENCE [LARGE SCALE GENOMIC DNA]</scope>
    <source>
        <strain evidence="2">ATCC 700394 / DSM 18823 / ISDg</strain>
    </source>
</reference>